<protein>
    <recommendedName>
        <fullName evidence="4">O-fucosyltransferase family protein</fullName>
    </recommendedName>
</protein>
<dbReference type="EMBL" id="JANCYW010000015">
    <property type="protein sequence ID" value="KAK4537969.1"/>
    <property type="molecule type" value="Genomic_DNA"/>
</dbReference>
<sequence>MLVPWVYNDRGRFMHPWDDLPRDYYGGVARKGAARQVQIRAQRWLLRLVRHWQTTLQEWKRLEPKRRRRLLRRWCLSVALSALLAVVSLLVFLSWRRRAAQASYRFLAQCSMPGGRAHELSVPDSLSVMTVCGVGNHTERRLLPAFRPLRRVAVEALLFDMSQNRLERVPGTTSSVERLTVDGGRRNPAEAWNALARCARGAYVLLLPCDALFHLRSIRLPELSEGIVEAEAGAGAATQCPYAWPPLVIRRDRLLVAGGLDERIGSEWSVQELHRRLRSQHGDVARWPVVGQLRYTPHWERAAATDAVWEAQRACAAISEMQLAAQGAWNTQLAQIRSASSSLYRETLTGWFEAAAEGTNVLSASADDSSAPAHTVACALHDVHSIPWQVLHAMNEPQRMRLLTELERRANGHTAPVVVFADVRHGLGNRLRAYASARAFARMIDAVFVLVWIPDRHMNAEFHDLFQNEELVLRQPIVPWPPHAAACDPAWQRVELVNYMEPDGYGARKYRPVSLERTDHLYFRSAYMMDAQGVTTKAFRALTSQQLDQLQPVAAVRARLQRMEQDGLRQMIGVHIRHAPPAFEIGDMDVTKEYDRDVSRLLRARRRMRPERFARCMQSIAAREPRTRFLVAADDPHAIVYLQQRFPDRVYTQALACSGRDVRCLQSALADLLALGRTRYILGSEWSSFSEVAASIGRRRLLLLSTCQL</sequence>
<dbReference type="AlphaFoldDB" id="A0AAV9J093"/>
<name>A0AAV9J093_CYACA</name>
<evidence type="ECO:0000313" key="3">
    <source>
        <dbReference type="Proteomes" id="UP001301350"/>
    </source>
</evidence>
<organism evidence="2 3">
    <name type="scientific">Cyanidium caldarium</name>
    <name type="common">Red alga</name>
    <dbReference type="NCBI Taxonomy" id="2771"/>
    <lineage>
        <taxon>Eukaryota</taxon>
        <taxon>Rhodophyta</taxon>
        <taxon>Bangiophyceae</taxon>
        <taxon>Cyanidiales</taxon>
        <taxon>Cyanidiaceae</taxon>
        <taxon>Cyanidium</taxon>
    </lineage>
</organism>
<reference evidence="2 3" key="1">
    <citation type="submission" date="2022-07" db="EMBL/GenBank/DDBJ databases">
        <title>Genome-wide signatures of adaptation to extreme environments.</title>
        <authorList>
            <person name="Cho C.H."/>
            <person name="Yoon H.S."/>
        </authorList>
    </citation>
    <scope>NUCLEOTIDE SEQUENCE [LARGE SCALE GENOMIC DNA]</scope>
    <source>
        <strain evidence="2 3">DBV 063 E5</strain>
    </source>
</reference>
<dbReference type="PANTHER" id="PTHR40743">
    <property type="entry name" value="NUCLEOTIDE-DIPHOSPHO-SUGAR TRANSFERASE CONTAINING PROTEIN"/>
    <property type="match status" value="1"/>
</dbReference>
<evidence type="ECO:0000313" key="2">
    <source>
        <dbReference type="EMBL" id="KAK4537969.1"/>
    </source>
</evidence>
<keyword evidence="1" id="KW-1133">Transmembrane helix</keyword>
<feature type="transmembrane region" description="Helical" evidence="1">
    <location>
        <begin position="74"/>
        <end position="95"/>
    </location>
</feature>
<proteinExistence type="predicted"/>
<gene>
    <name evidence="2" type="ORF">CDCA_CDCA15G3994</name>
</gene>
<dbReference type="Proteomes" id="UP001301350">
    <property type="component" value="Unassembled WGS sequence"/>
</dbReference>
<keyword evidence="3" id="KW-1185">Reference proteome</keyword>
<evidence type="ECO:0008006" key="4">
    <source>
        <dbReference type="Google" id="ProtNLM"/>
    </source>
</evidence>
<keyword evidence="1" id="KW-0812">Transmembrane</keyword>
<dbReference type="Gene3D" id="3.40.50.11350">
    <property type="match status" value="1"/>
</dbReference>
<comment type="caution">
    <text evidence="2">The sequence shown here is derived from an EMBL/GenBank/DDBJ whole genome shotgun (WGS) entry which is preliminary data.</text>
</comment>
<evidence type="ECO:0000256" key="1">
    <source>
        <dbReference type="SAM" id="Phobius"/>
    </source>
</evidence>
<keyword evidence="1" id="KW-0472">Membrane</keyword>
<accession>A0AAV9J093</accession>
<dbReference type="PANTHER" id="PTHR40743:SF1">
    <property type="entry name" value="POSSIBLE GLYCOSYLTRANSFERASE"/>
    <property type="match status" value="1"/>
</dbReference>